<dbReference type="EMBL" id="JADBEJ010000005">
    <property type="protein sequence ID" value="MBE1577657.1"/>
    <property type="molecule type" value="Genomic_DNA"/>
</dbReference>
<proteinExistence type="predicted"/>
<evidence type="ECO:0000259" key="1">
    <source>
        <dbReference type="Pfam" id="PF09848"/>
    </source>
</evidence>
<dbReference type="SUPFAM" id="SSF52540">
    <property type="entry name" value="P-loop containing nucleoside triphosphate hydrolases"/>
    <property type="match status" value="1"/>
</dbReference>
<dbReference type="Gene3D" id="3.40.50.300">
    <property type="entry name" value="P-loop containing nucleotide triphosphate hydrolases"/>
    <property type="match status" value="1"/>
</dbReference>
<keyword evidence="3" id="KW-1185">Reference proteome</keyword>
<reference evidence="2 3" key="1">
    <citation type="submission" date="2020-10" db="EMBL/GenBank/DDBJ databases">
        <title>Sequencing the genomes of 1000 actinobacteria strains.</title>
        <authorList>
            <person name="Klenk H.-P."/>
        </authorList>
    </citation>
    <scope>NUCLEOTIDE SEQUENCE [LARGE SCALE GENOMIC DNA]</scope>
    <source>
        <strain evidence="2 3">DSM 46661</strain>
    </source>
</reference>
<comment type="caution">
    <text evidence="2">The sequence shown here is derived from an EMBL/GenBank/DDBJ whole genome shotgun (WGS) entry which is preliminary data.</text>
</comment>
<dbReference type="Proteomes" id="UP000656548">
    <property type="component" value="Unassembled WGS sequence"/>
</dbReference>
<organism evidence="2 3">
    <name type="scientific">Amycolatopsis roodepoortensis</name>
    <dbReference type="NCBI Taxonomy" id="700274"/>
    <lineage>
        <taxon>Bacteria</taxon>
        <taxon>Bacillati</taxon>
        <taxon>Actinomycetota</taxon>
        <taxon>Actinomycetes</taxon>
        <taxon>Pseudonocardiales</taxon>
        <taxon>Pseudonocardiaceae</taxon>
        <taxon>Amycolatopsis</taxon>
    </lineage>
</organism>
<name>A0ABR9LAR7_9PSEU</name>
<protein>
    <recommendedName>
        <fullName evidence="1">Schlafen group 3-like DNA/RNA helicase domain-containing protein</fullName>
    </recommendedName>
</protein>
<dbReference type="Pfam" id="PF09848">
    <property type="entry name" value="SLFN-g3_helicase"/>
    <property type="match status" value="1"/>
</dbReference>
<sequence>MFVHGGSVAEAADAIEASVAQFVKAAEDRFAMLYRRPLSDSERSSWENSWPALLRTLTEAGLGGLRLFLEYELPGSGQRVDALLLGSCGDGGVTAIVIELKQWTELDSTTALFSWVRRVKYLHPSRQAAGYCAYLDDWIDEPGLRLETRAVAYLHDAGNDVIGPLREAVTARPGSGEVALLGRDDVQPSPSPPRLAKMFGADDLQAPAEAQIQKFLTARHRPSGGLLTRVDDVVKREPVFRLVGAQQNAYLEVLDAVRRARSDPRKQLIVVSGGPGTGKTVIAMRLVADIRGVVGDEVYGCYLTPSGTLHHQLTRAITTPGADGLVSHVGDFGRHAGNAVVPIVDEAQRLRRNQRQVERMLARTRVCVLFLDEHQIVLPEEGFTLTELEKQAARTGAEVTHVKLVSQFRCNGSQQYLGWLEQLLYGEATPWTPSDYDLAISPTPDALSDWVDHHTRAGHTARITAGFCWPWTKKPDRDGKLTKDVTLPWGSREPDWAMPWNAFDEGHDHEGPVPKTHFWATDDGGARQAGCIYTAQGLEYDYGAVILGPDLVRRGNRWVAVPQTNEDPRIPRDIDPDHYLRLATNTYWVLATRASLGCRIYSADTETQEFLTSLVPEPEGAS</sequence>
<accession>A0ABR9LAR7</accession>
<feature type="domain" description="Schlafen group 3-like DNA/RNA helicase" evidence="1">
    <location>
        <begin position="266"/>
        <end position="604"/>
    </location>
</feature>
<dbReference type="InterPro" id="IPR018647">
    <property type="entry name" value="SLFN_3-like_DNA/RNA_helicase"/>
</dbReference>
<evidence type="ECO:0000313" key="3">
    <source>
        <dbReference type="Proteomes" id="UP000656548"/>
    </source>
</evidence>
<dbReference type="InterPro" id="IPR027417">
    <property type="entry name" value="P-loop_NTPase"/>
</dbReference>
<gene>
    <name evidence="2" type="ORF">H4W30_004717</name>
</gene>
<dbReference type="RefSeq" id="WP_192744795.1">
    <property type="nucleotide sequence ID" value="NZ_JADBEJ010000005.1"/>
</dbReference>
<evidence type="ECO:0000313" key="2">
    <source>
        <dbReference type="EMBL" id="MBE1577657.1"/>
    </source>
</evidence>